<dbReference type="PROSITE" id="PS00356">
    <property type="entry name" value="HTH_LACI_1"/>
    <property type="match status" value="1"/>
</dbReference>
<evidence type="ECO:0000259" key="5">
    <source>
        <dbReference type="PROSITE" id="PS50932"/>
    </source>
</evidence>
<dbReference type="EMBL" id="FNDZ01000002">
    <property type="protein sequence ID" value="SDI34869.1"/>
    <property type="molecule type" value="Genomic_DNA"/>
</dbReference>
<dbReference type="PANTHER" id="PTHR30146">
    <property type="entry name" value="LACI-RELATED TRANSCRIPTIONAL REPRESSOR"/>
    <property type="match status" value="1"/>
</dbReference>
<evidence type="ECO:0000313" key="6">
    <source>
        <dbReference type="EMBL" id="SDI34869.1"/>
    </source>
</evidence>
<keyword evidence="2" id="KW-0805">Transcription regulation</keyword>
<keyword evidence="4" id="KW-0804">Transcription</keyword>
<proteinExistence type="predicted"/>
<dbReference type="Gene3D" id="3.40.50.2300">
    <property type="match status" value="2"/>
</dbReference>
<evidence type="ECO:0000313" key="7">
    <source>
        <dbReference type="Proteomes" id="UP000183255"/>
    </source>
</evidence>
<sequence>MKKTIKDIAKEAGVSIATVSFIVNGKDQHISEATRQRVKDVMKKYNYIPNAMAGSLVTRRTGIIGLVLPDITNPFFPGIARGAEDRANEEGYSIIFCNTDDKIEVEEKYIESLSSKMVDGIIIAHSSNSEEMGEILERTQIPIILIDRDFDSKNILGKVLVNNKDGAYQAVCHMVERGYKKIAYLSGSLKTQTAMDRLEGYKEALKEKNLPVEEHLIKYGEYRAEWGRKGVKELLTEKRDFDAVFCGNDLIAIGAMKELLKNGYKVPEDKGVMGFDDIYMAQMVEPELTTVKQPNYEMGYQAVDLLIKHLKEKKSTKSHTVEKKTSMVMLNTEITERKSI</sequence>
<dbReference type="SMART" id="SM00354">
    <property type="entry name" value="HTH_LACI"/>
    <property type="match status" value="1"/>
</dbReference>
<dbReference type="SUPFAM" id="SSF47413">
    <property type="entry name" value="lambda repressor-like DNA-binding domains"/>
    <property type="match status" value="1"/>
</dbReference>
<dbReference type="RefSeq" id="WP_031577659.1">
    <property type="nucleotide sequence ID" value="NZ_FNDZ01000002.1"/>
</dbReference>
<dbReference type="Gene3D" id="1.10.260.40">
    <property type="entry name" value="lambda repressor-like DNA-binding domains"/>
    <property type="match status" value="1"/>
</dbReference>
<organism evidence="6 7">
    <name type="scientific">Proteiniclasticum ruminis</name>
    <dbReference type="NCBI Taxonomy" id="398199"/>
    <lineage>
        <taxon>Bacteria</taxon>
        <taxon>Bacillati</taxon>
        <taxon>Bacillota</taxon>
        <taxon>Clostridia</taxon>
        <taxon>Eubacteriales</taxon>
        <taxon>Clostridiaceae</taxon>
        <taxon>Proteiniclasticum</taxon>
    </lineage>
</organism>
<accession>A0A1G8JUH2</accession>
<evidence type="ECO:0000256" key="4">
    <source>
        <dbReference type="ARBA" id="ARBA00023163"/>
    </source>
</evidence>
<dbReference type="PANTHER" id="PTHR30146:SF148">
    <property type="entry name" value="HTH-TYPE TRANSCRIPTIONAL REPRESSOR PURR-RELATED"/>
    <property type="match status" value="1"/>
</dbReference>
<dbReference type="InterPro" id="IPR000843">
    <property type="entry name" value="HTH_LacI"/>
</dbReference>
<gene>
    <name evidence="6" type="ORF">SAMN05421804_102116</name>
</gene>
<feature type="domain" description="HTH lacI-type" evidence="5">
    <location>
        <begin position="3"/>
        <end position="58"/>
    </location>
</feature>
<evidence type="ECO:0000256" key="3">
    <source>
        <dbReference type="ARBA" id="ARBA00023125"/>
    </source>
</evidence>
<keyword evidence="1" id="KW-0678">Repressor</keyword>
<dbReference type="InterPro" id="IPR028082">
    <property type="entry name" value="Peripla_BP_I"/>
</dbReference>
<dbReference type="PRINTS" id="PR00036">
    <property type="entry name" value="HTHLACI"/>
</dbReference>
<dbReference type="Proteomes" id="UP000183255">
    <property type="component" value="Unassembled WGS sequence"/>
</dbReference>
<protein>
    <submittedName>
        <fullName evidence="6">LacI family transcriptional regulator</fullName>
    </submittedName>
</protein>
<keyword evidence="3" id="KW-0238">DNA-binding</keyword>
<evidence type="ECO:0000256" key="1">
    <source>
        <dbReference type="ARBA" id="ARBA00022491"/>
    </source>
</evidence>
<evidence type="ECO:0000256" key="2">
    <source>
        <dbReference type="ARBA" id="ARBA00023015"/>
    </source>
</evidence>
<dbReference type="SUPFAM" id="SSF53822">
    <property type="entry name" value="Periplasmic binding protein-like I"/>
    <property type="match status" value="1"/>
</dbReference>
<dbReference type="CDD" id="cd01392">
    <property type="entry name" value="HTH_LacI"/>
    <property type="match status" value="1"/>
</dbReference>
<dbReference type="GO" id="GO:0003700">
    <property type="term" value="F:DNA-binding transcription factor activity"/>
    <property type="evidence" value="ECO:0007669"/>
    <property type="project" value="TreeGrafter"/>
</dbReference>
<dbReference type="CDD" id="cd06267">
    <property type="entry name" value="PBP1_LacI_sugar_binding-like"/>
    <property type="match status" value="1"/>
</dbReference>
<name>A0A1G8JUH2_9CLOT</name>
<reference evidence="6 7" key="1">
    <citation type="submission" date="2016-10" db="EMBL/GenBank/DDBJ databases">
        <authorList>
            <person name="de Groot N.N."/>
        </authorList>
    </citation>
    <scope>NUCLEOTIDE SEQUENCE [LARGE SCALE GENOMIC DNA]</scope>
    <source>
        <strain evidence="6 7">CGMCC 1.5058</strain>
    </source>
</reference>
<dbReference type="Pfam" id="PF00356">
    <property type="entry name" value="LacI"/>
    <property type="match status" value="1"/>
</dbReference>
<dbReference type="InterPro" id="IPR010982">
    <property type="entry name" value="Lambda_DNA-bd_dom_sf"/>
</dbReference>
<dbReference type="InterPro" id="IPR001761">
    <property type="entry name" value="Peripla_BP/Lac1_sug-bd_dom"/>
</dbReference>
<dbReference type="PROSITE" id="PS50932">
    <property type="entry name" value="HTH_LACI_2"/>
    <property type="match status" value="1"/>
</dbReference>
<dbReference type="GO" id="GO:0000976">
    <property type="term" value="F:transcription cis-regulatory region binding"/>
    <property type="evidence" value="ECO:0007669"/>
    <property type="project" value="TreeGrafter"/>
</dbReference>
<dbReference type="Pfam" id="PF00532">
    <property type="entry name" value="Peripla_BP_1"/>
    <property type="match status" value="1"/>
</dbReference>
<dbReference type="AlphaFoldDB" id="A0A1G8JUH2"/>